<evidence type="ECO:0000313" key="9">
    <source>
        <dbReference type="Proteomes" id="UP000189703"/>
    </source>
</evidence>
<dbReference type="PANTHER" id="PTHR31769">
    <property type="entry name" value="OS07G0462200 PROTEIN-RELATED"/>
    <property type="match status" value="1"/>
</dbReference>
<reference evidence="10" key="1">
    <citation type="submission" date="2025-08" db="UniProtKB">
        <authorList>
            <consortium name="RefSeq"/>
        </authorList>
    </citation>
    <scope>IDENTIFICATION</scope>
</reference>
<keyword evidence="9" id="KW-1185">Reference proteome</keyword>
<feature type="transmembrane region" description="Helical" evidence="8">
    <location>
        <begin position="126"/>
        <end position="150"/>
    </location>
</feature>
<dbReference type="GeneID" id="104605134"/>
<evidence type="ECO:0000256" key="8">
    <source>
        <dbReference type="SAM" id="Phobius"/>
    </source>
</evidence>
<dbReference type="InParanoid" id="A0A1U8AL61"/>
<evidence type="ECO:0000256" key="5">
    <source>
        <dbReference type="ARBA" id="ARBA00023136"/>
    </source>
</evidence>
<dbReference type="AlphaFoldDB" id="A0A1U8AL61"/>
<keyword evidence="5 8" id="KW-0472">Membrane</keyword>
<evidence type="ECO:0000256" key="3">
    <source>
        <dbReference type="ARBA" id="ARBA00022729"/>
    </source>
</evidence>
<dbReference type="OrthoDB" id="1861835at2759"/>
<dbReference type="FunCoup" id="A0A1U8AL61">
    <property type="interactions" value="181"/>
</dbReference>
<feature type="region of interest" description="Disordered" evidence="7">
    <location>
        <begin position="245"/>
        <end position="277"/>
    </location>
</feature>
<keyword evidence="2 8" id="KW-0812">Transmembrane</keyword>
<feature type="compositionally biased region" description="Basic and acidic residues" evidence="7">
    <location>
        <begin position="248"/>
        <end position="259"/>
    </location>
</feature>
<feature type="transmembrane region" description="Helical" evidence="8">
    <location>
        <begin position="64"/>
        <end position="91"/>
    </location>
</feature>
<dbReference type="Pfam" id="PF06749">
    <property type="entry name" value="DUF1218"/>
    <property type="match status" value="1"/>
</dbReference>
<comment type="similarity">
    <text evidence="6">Belongs to the DESIGUAL family.</text>
</comment>
<keyword evidence="4 8" id="KW-1133">Transmembrane helix</keyword>
<feature type="transmembrane region" description="Helical" evidence="8">
    <location>
        <begin position="171"/>
        <end position="192"/>
    </location>
</feature>
<feature type="compositionally biased region" description="Polar residues" evidence="7">
    <location>
        <begin position="263"/>
        <end position="277"/>
    </location>
</feature>
<comment type="subcellular location">
    <subcellularLocation>
        <location evidence="1">Endomembrane system</location>
        <topology evidence="1">Multi-pass membrane protein</topology>
    </subcellularLocation>
</comment>
<dbReference type="RefSeq" id="XP_010268061.1">
    <property type="nucleotide sequence ID" value="XM_010269759.2"/>
</dbReference>
<dbReference type="InterPro" id="IPR009606">
    <property type="entry name" value="DEAL/Modifying_wall_lignin1/2"/>
</dbReference>
<proteinExistence type="inferred from homology"/>
<dbReference type="InterPro" id="IPR052222">
    <property type="entry name" value="DESIGUAL"/>
</dbReference>
<accession>A0A1U8AL61</accession>
<evidence type="ECO:0000256" key="7">
    <source>
        <dbReference type="SAM" id="MobiDB-lite"/>
    </source>
</evidence>
<evidence type="ECO:0000256" key="2">
    <source>
        <dbReference type="ARBA" id="ARBA00022692"/>
    </source>
</evidence>
<sequence>MAITHADLAPSRPSTDLGSKTGAFFLIVSILCGLVCFILCLLAETTRSDVTWVPSSSDKRHRYVCIYSGSGRTTLLCAGGAFLSLAIAMIVQHAYILVAVSKYTPPVLIGLSESDSRFAKSLSWQAGFFFLTTWICFAVAEVLLLIGLGAESGHLEQWRRPRTSCLIIREGLFSAAGVLGLTTVLLASGLYLTALRAQRFREQEDNVRREVLNASFLYASPPRSPRNRIGIAAANSIAIAAGAGNPHVRQEQHDHHRPLQWDPQPSTNKTTNPVPAV</sequence>
<gene>
    <name evidence="10" type="primary">LOC104605134</name>
</gene>
<dbReference type="KEGG" id="nnu:104605134"/>
<dbReference type="Proteomes" id="UP000189703">
    <property type="component" value="Unplaced"/>
</dbReference>
<evidence type="ECO:0000256" key="4">
    <source>
        <dbReference type="ARBA" id="ARBA00022989"/>
    </source>
</evidence>
<dbReference type="eggNOG" id="ENOG502QRFH">
    <property type="taxonomic scope" value="Eukaryota"/>
</dbReference>
<feature type="transmembrane region" description="Helical" evidence="8">
    <location>
        <begin position="23"/>
        <end position="43"/>
    </location>
</feature>
<organism evidence="9 10">
    <name type="scientific">Nelumbo nucifera</name>
    <name type="common">Sacred lotus</name>
    <dbReference type="NCBI Taxonomy" id="4432"/>
    <lineage>
        <taxon>Eukaryota</taxon>
        <taxon>Viridiplantae</taxon>
        <taxon>Streptophyta</taxon>
        <taxon>Embryophyta</taxon>
        <taxon>Tracheophyta</taxon>
        <taxon>Spermatophyta</taxon>
        <taxon>Magnoliopsida</taxon>
        <taxon>Proteales</taxon>
        <taxon>Nelumbonaceae</taxon>
        <taxon>Nelumbo</taxon>
    </lineage>
</organism>
<evidence type="ECO:0000256" key="1">
    <source>
        <dbReference type="ARBA" id="ARBA00004127"/>
    </source>
</evidence>
<dbReference type="GO" id="GO:0012505">
    <property type="term" value="C:endomembrane system"/>
    <property type="evidence" value="ECO:0007669"/>
    <property type="project" value="UniProtKB-SubCell"/>
</dbReference>
<protein>
    <submittedName>
        <fullName evidence="10">Uncharacterized protein LOC104605134</fullName>
    </submittedName>
</protein>
<evidence type="ECO:0000256" key="6">
    <source>
        <dbReference type="ARBA" id="ARBA00029467"/>
    </source>
</evidence>
<dbReference type="OMA" id="SKPRESC"/>
<evidence type="ECO:0000313" key="10">
    <source>
        <dbReference type="RefSeq" id="XP_010268061.1"/>
    </source>
</evidence>
<keyword evidence="3" id="KW-0732">Signal</keyword>
<name>A0A1U8AL61_NELNU</name>